<reference evidence="13 14" key="2">
    <citation type="journal article" date="2011" name="J. Bacteriol.">
        <title>Genomes of three methylotrophs from a single niche uncover genetic and metabolic divergence of Methylophilaceae.</title>
        <authorList>
            <person name="Lapidus A."/>
            <person name="Clum A."/>
            <person name="Labutti K."/>
            <person name="Kaluzhnaya M.G."/>
            <person name="Lim S."/>
            <person name="Beck D.A."/>
            <person name="Glavina Del Rio T."/>
            <person name="Nolan M."/>
            <person name="Mavromatis K."/>
            <person name="Huntemann M."/>
            <person name="Lucas S."/>
            <person name="Lidstrom M.E."/>
            <person name="Ivanova N."/>
            <person name="Chistoserdova L."/>
        </authorList>
    </citation>
    <scope>NUCLEOTIDE SEQUENCE [LARGE SCALE GENOMIC DNA]</scope>
    <source>
        <strain evidence="13 14">SIP3-4</strain>
    </source>
</reference>
<feature type="transmembrane region" description="Helical" evidence="9">
    <location>
        <begin position="29"/>
        <end position="53"/>
    </location>
</feature>
<name>C6XBZ7_METGS</name>
<evidence type="ECO:0000256" key="7">
    <source>
        <dbReference type="ARBA" id="ARBA00022989"/>
    </source>
</evidence>
<gene>
    <name evidence="13" type="ordered locus">Msip34_0824</name>
</gene>
<protein>
    <recommendedName>
        <fullName evidence="9">Membrane fusion protein (MFP) family protein</fullName>
    </recommendedName>
</protein>
<dbReference type="eggNOG" id="COG0845">
    <property type="taxonomic scope" value="Bacteria"/>
</dbReference>
<keyword evidence="14" id="KW-1185">Reference proteome</keyword>
<feature type="coiled-coil region" evidence="10">
    <location>
        <begin position="152"/>
        <end position="193"/>
    </location>
</feature>
<keyword evidence="5 9" id="KW-0997">Cell inner membrane</keyword>
<dbReference type="EMBL" id="CP001674">
    <property type="protein sequence ID" value="ACT50072.1"/>
    <property type="molecule type" value="Genomic_DNA"/>
</dbReference>
<dbReference type="GO" id="GO:0005886">
    <property type="term" value="C:plasma membrane"/>
    <property type="evidence" value="ECO:0007669"/>
    <property type="project" value="UniProtKB-SubCell"/>
</dbReference>
<evidence type="ECO:0000256" key="10">
    <source>
        <dbReference type="SAM" id="Coils"/>
    </source>
</evidence>
<feature type="domain" description="AprE-like beta-barrel" evidence="12">
    <location>
        <begin position="330"/>
        <end position="419"/>
    </location>
</feature>
<dbReference type="InterPro" id="IPR010129">
    <property type="entry name" value="T1SS_HlyD"/>
</dbReference>
<dbReference type="OrthoDB" id="9775513at2"/>
<evidence type="ECO:0000256" key="1">
    <source>
        <dbReference type="ARBA" id="ARBA00004377"/>
    </source>
</evidence>
<keyword evidence="3 9" id="KW-0813">Transport</keyword>
<dbReference type="KEGG" id="mei:Msip34_0824"/>
<keyword evidence="4 9" id="KW-1003">Cell membrane</keyword>
<dbReference type="STRING" id="582744.Msip34_0824"/>
<dbReference type="Proteomes" id="UP000002743">
    <property type="component" value="Chromosome"/>
</dbReference>
<dbReference type="InterPro" id="IPR058982">
    <property type="entry name" value="Beta-barrel_AprE"/>
</dbReference>
<organism evidence="13 14">
    <name type="scientific">Methylovorus glucosotrophus (strain SIP3-4)</name>
    <dbReference type="NCBI Taxonomy" id="582744"/>
    <lineage>
        <taxon>Bacteria</taxon>
        <taxon>Pseudomonadati</taxon>
        <taxon>Pseudomonadota</taxon>
        <taxon>Betaproteobacteria</taxon>
        <taxon>Nitrosomonadales</taxon>
        <taxon>Methylophilaceae</taxon>
        <taxon>Methylovorus</taxon>
    </lineage>
</organism>
<keyword evidence="8 9" id="KW-0472">Membrane</keyword>
<evidence type="ECO:0000256" key="4">
    <source>
        <dbReference type="ARBA" id="ARBA00022475"/>
    </source>
</evidence>
<dbReference type="NCBIfam" id="TIGR01843">
    <property type="entry name" value="type_I_hlyD"/>
    <property type="match status" value="1"/>
</dbReference>
<comment type="subcellular location">
    <subcellularLocation>
        <location evidence="1 9">Cell inner membrane</location>
        <topology evidence="1 9">Single-pass membrane protein</topology>
    </subcellularLocation>
</comment>
<reference evidence="14" key="1">
    <citation type="submission" date="2009-07" db="EMBL/GenBank/DDBJ databases">
        <title>Complete sequence of chromosome of Methylovorus sp. SIP3-4.</title>
        <authorList>
            <person name="Lucas S."/>
            <person name="Copeland A."/>
            <person name="Lapidus A."/>
            <person name="Glavina del Rio T."/>
            <person name="Tice H."/>
            <person name="Bruce D."/>
            <person name="Goodwin L."/>
            <person name="Pitluck S."/>
            <person name="Clum A."/>
            <person name="Larimer F."/>
            <person name="Land M."/>
            <person name="Hauser L."/>
            <person name="Kyrpides N."/>
            <person name="Mikhailova N."/>
            <person name="Kayluzhnaya M."/>
            <person name="Chistoserdova L."/>
        </authorList>
    </citation>
    <scope>NUCLEOTIDE SEQUENCE [LARGE SCALE GENOMIC DNA]</scope>
    <source>
        <strain evidence="14">SIP3-4</strain>
    </source>
</reference>
<dbReference type="HOGENOM" id="CLU_023976_1_1_4"/>
<evidence type="ECO:0000256" key="3">
    <source>
        <dbReference type="ARBA" id="ARBA00022448"/>
    </source>
</evidence>
<dbReference type="AlphaFoldDB" id="C6XBZ7"/>
<dbReference type="InterPro" id="IPR050739">
    <property type="entry name" value="MFP"/>
</dbReference>
<dbReference type="Gene3D" id="2.40.50.100">
    <property type="match status" value="1"/>
</dbReference>
<evidence type="ECO:0000256" key="6">
    <source>
        <dbReference type="ARBA" id="ARBA00022692"/>
    </source>
</evidence>
<evidence type="ECO:0000256" key="8">
    <source>
        <dbReference type="ARBA" id="ARBA00023136"/>
    </source>
</evidence>
<evidence type="ECO:0000256" key="9">
    <source>
        <dbReference type="RuleBase" id="RU365093"/>
    </source>
</evidence>
<dbReference type="RefSeq" id="WP_015829632.1">
    <property type="nucleotide sequence ID" value="NC_012969.1"/>
</dbReference>
<accession>C6XBZ7</accession>
<dbReference type="GO" id="GO:0015031">
    <property type="term" value="P:protein transport"/>
    <property type="evidence" value="ECO:0007669"/>
    <property type="project" value="InterPro"/>
</dbReference>
<keyword evidence="10" id="KW-0175">Coiled coil</keyword>
<sequence length="442" mass="49529">MSLISSIVKPAIPLDESGQATRIVRKGMFMTVVIVGGFFLWASVAPLSGAVIAEGKIKIATNRKTVQHLEGGIVKQILVRDGDVVKHGQPLLLLEDTRNSAELNILRDQQDALLAKEARLIAEKTMAGAIVFPQQLLVPMSTKRQELINKERAQFLSKRKMLNDQIALLREELRHSKAESSAYEAQVKAIEENIRYRQEQLAMREGLMQKNFVGKADVLNYRQALTEKHEQLAAQSADLNGTRAKVSELELRVIDVKNRYIQEADAELKDTGNQLREVIERLRPAEDSMLRRTVTAPIDGQVMAMKVTTVGGVVTPGQAMMDIVPVSDDLVVEVNVRNLDIDTVYPGQPAEVQLNAYNQRTTPMVTGEVVYVAGDAIEDQQTHLLTYPAHVRIDKESLKNVQHVKIEPGMPVTAFIKTQDRTMLEYLISPITQRMRHTFREE</sequence>
<evidence type="ECO:0000256" key="5">
    <source>
        <dbReference type="ARBA" id="ARBA00022519"/>
    </source>
</evidence>
<dbReference type="Pfam" id="PF25994">
    <property type="entry name" value="HH_AprE"/>
    <property type="match status" value="1"/>
</dbReference>
<dbReference type="Pfam" id="PF26002">
    <property type="entry name" value="Beta-barrel_AprE"/>
    <property type="match status" value="1"/>
</dbReference>
<proteinExistence type="inferred from homology"/>
<comment type="similarity">
    <text evidence="2 9">Belongs to the membrane fusion protein (MFP) (TC 8.A.1) family.</text>
</comment>
<evidence type="ECO:0000313" key="14">
    <source>
        <dbReference type="Proteomes" id="UP000002743"/>
    </source>
</evidence>
<feature type="domain" description="AprE-like long alpha-helical hairpin" evidence="11">
    <location>
        <begin position="100"/>
        <end position="287"/>
    </location>
</feature>
<dbReference type="PANTHER" id="PTHR30386">
    <property type="entry name" value="MEMBRANE FUSION SUBUNIT OF EMRAB-TOLC MULTIDRUG EFFLUX PUMP"/>
    <property type="match status" value="1"/>
</dbReference>
<evidence type="ECO:0000256" key="2">
    <source>
        <dbReference type="ARBA" id="ARBA00009477"/>
    </source>
</evidence>
<dbReference type="Gene3D" id="2.40.30.170">
    <property type="match status" value="1"/>
</dbReference>
<keyword evidence="7 9" id="KW-1133">Transmembrane helix</keyword>
<keyword evidence="6 9" id="KW-0812">Transmembrane</keyword>
<evidence type="ECO:0000259" key="11">
    <source>
        <dbReference type="Pfam" id="PF25994"/>
    </source>
</evidence>
<dbReference type="PANTHER" id="PTHR30386:SF17">
    <property type="entry name" value="ALKALINE PROTEASE SECRETION PROTEIN APRE"/>
    <property type="match status" value="1"/>
</dbReference>
<evidence type="ECO:0000313" key="13">
    <source>
        <dbReference type="EMBL" id="ACT50072.1"/>
    </source>
</evidence>
<dbReference type="InterPro" id="IPR058781">
    <property type="entry name" value="HH_AprE-like"/>
</dbReference>
<dbReference type="PRINTS" id="PR01490">
    <property type="entry name" value="RTXTOXIND"/>
</dbReference>
<evidence type="ECO:0000259" key="12">
    <source>
        <dbReference type="Pfam" id="PF26002"/>
    </source>
</evidence>